<evidence type="ECO:0000313" key="1">
    <source>
        <dbReference type="EMBL" id="RGS43292.1"/>
    </source>
</evidence>
<dbReference type="Proteomes" id="UP000283295">
    <property type="component" value="Unassembled WGS sequence"/>
</dbReference>
<dbReference type="AlphaFoldDB" id="A0A412IT81"/>
<proteinExistence type="predicted"/>
<dbReference type="RefSeq" id="WP_022058197.1">
    <property type="nucleotide sequence ID" value="NZ_CABIWG010000006.1"/>
</dbReference>
<dbReference type="OrthoDB" id="3192716at2"/>
<dbReference type="GeneID" id="92832718"/>
<evidence type="ECO:0000313" key="2">
    <source>
        <dbReference type="Proteomes" id="UP000283295"/>
    </source>
</evidence>
<dbReference type="EMBL" id="QRVK01000008">
    <property type="protein sequence ID" value="RGS43292.1"/>
    <property type="molecule type" value="Genomic_DNA"/>
</dbReference>
<organism evidence="1 2">
    <name type="scientific">Coprococcus eutactus</name>
    <dbReference type="NCBI Taxonomy" id="33043"/>
    <lineage>
        <taxon>Bacteria</taxon>
        <taxon>Bacillati</taxon>
        <taxon>Bacillota</taxon>
        <taxon>Clostridia</taxon>
        <taxon>Lachnospirales</taxon>
        <taxon>Lachnospiraceae</taxon>
        <taxon>Coprococcus</taxon>
    </lineage>
</organism>
<reference evidence="1 2" key="1">
    <citation type="submission" date="2018-08" db="EMBL/GenBank/DDBJ databases">
        <title>A genome reference for cultivated species of the human gut microbiota.</title>
        <authorList>
            <person name="Zou Y."/>
            <person name="Xue W."/>
            <person name="Luo G."/>
        </authorList>
    </citation>
    <scope>NUCLEOTIDE SEQUENCE [LARGE SCALE GENOMIC DNA]</scope>
    <source>
        <strain evidence="1 2">AF22-21</strain>
    </source>
</reference>
<gene>
    <name evidence="1" type="ORF">DWX94_05340</name>
</gene>
<comment type="caution">
    <text evidence="1">The sequence shown here is derived from an EMBL/GenBank/DDBJ whole genome shotgun (WGS) entry which is preliminary data.</text>
</comment>
<name>A0A412IT81_9FIRM</name>
<protein>
    <submittedName>
        <fullName evidence="1">Purine biosynthesis protein PurH</fullName>
    </submittedName>
</protein>
<sequence length="71" mass="8296">MAGYLIKDTTRQEREQIVADSLGNIDAYCDGCMCGITEMYQDYIDGKKELREINMEFNARYVRDEDMDGRK</sequence>
<accession>A0A412IT81</accession>